<dbReference type="AlphaFoldDB" id="A0AAV1H2M0"/>
<reference evidence="2" key="1">
    <citation type="submission" date="2023-08" db="EMBL/GenBank/DDBJ databases">
        <authorList>
            <person name="Alioto T."/>
            <person name="Alioto T."/>
            <person name="Gomez Garrido J."/>
        </authorList>
    </citation>
    <scope>NUCLEOTIDE SEQUENCE</scope>
</reference>
<feature type="compositionally biased region" description="Low complexity" evidence="1">
    <location>
        <begin position="1"/>
        <end position="33"/>
    </location>
</feature>
<dbReference type="EMBL" id="OY660882">
    <property type="protein sequence ID" value="CAJ1080256.1"/>
    <property type="molecule type" value="Genomic_DNA"/>
</dbReference>
<accession>A0AAV1H2M0</accession>
<dbReference type="Proteomes" id="UP001178508">
    <property type="component" value="Chromosome 19"/>
</dbReference>
<keyword evidence="3" id="KW-1185">Reference proteome</keyword>
<name>A0AAV1H2M0_XYRNO</name>
<protein>
    <submittedName>
        <fullName evidence="2">Uncharacterized protein</fullName>
    </submittedName>
</protein>
<feature type="region of interest" description="Disordered" evidence="1">
    <location>
        <begin position="1"/>
        <end position="58"/>
    </location>
</feature>
<evidence type="ECO:0000313" key="3">
    <source>
        <dbReference type="Proteomes" id="UP001178508"/>
    </source>
</evidence>
<proteinExistence type="predicted"/>
<evidence type="ECO:0000313" key="2">
    <source>
        <dbReference type="EMBL" id="CAJ1080256.1"/>
    </source>
</evidence>
<sequence length="88" mass="9364">MATTTITTTTTTTAAPASPHSSAFSGSRASAHSDNSHVAQRKEEKKKPSTLKSRGASECGGVIRLPEETEDVVSYQSGEARFICKEYT</sequence>
<gene>
    <name evidence="2" type="ORF">XNOV1_A022034</name>
</gene>
<organism evidence="2 3">
    <name type="scientific">Xyrichtys novacula</name>
    <name type="common">Pearly razorfish</name>
    <name type="synonym">Hemipteronotus novacula</name>
    <dbReference type="NCBI Taxonomy" id="13765"/>
    <lineage>
        <taxon>Eukaryota</taxon>
        <taxon>Metazoa</taxon>
        <taxon>Chordata</taxon>
        <taxon>Craniata</taxon>
        <taxon>Vertebrata</taxon>
        <taxon>Euteleostomi</taxon>
        <taxon>Actinopterygii</taxon>
        <taxon>Neopterygii</taxon>
        <taxon>Teleostei</taxon>
        <taxon>Neoteleostei</taxon>
        <taxon>Acanthomorphata</taxon>
        <taxon>Eupercaria</taxon>
        <taxon>Labriformes</taxon>
        <taxon>Labridae</taxon>
        <taxon>Xyrichtys</taxon>
    </lineage>
</organism>
<evidence type="ECO:0000256" key="1">
    <source>
        <dbReference type="SAM" id="MobiDB-lite"/>
    </source>
</evidence>